<evidence type="ECO:0000313" key="1">
    <source>
        <dbReference type="EMBL" id="KAJ3177419.1"/>
    </source>
</evidence>
<keyword evidence="2" id="KW-1185">Reference proteome</keyword>
<sequence>MYRTTQTVCRLSARRALLARPSAAARRPATPLLRGIATQPVVQGTGPSHVVAGVAGGSAVLLAGYGYYRYSGAADVVAAAQKTVDAAKAIKEKAPSPSAAGKAVVNAIKAVSPGFVAVIPGLDDVLNKGFAQLDELAETHGDEVNELVHKLYADLQKLSKKGFNEDTLKEAVALVQERLKEAQKLGVKIGSDATDKVLESNPELKKSVESGINELKDMVDVPEVEKILHDTYAELKKMTDKGFSPEAVMAAGLLVKKNVAKAQEVAGKVGDAAWDKAAEAAKPYLDKMPEVQKLLDGKLDDVKKIARENGGPEAEKIITDLYDELKKISEKGVNKKTIAEASKLVESKVAEAMKLGGGAAAKASDFAWDKAAEAAKPYLDKMPEVKKLMDGKLGDLQKLAEKNGGPELQKIVEDLYAELKKIADKGINKESIAQAKKVTEAKLKEASDIASKAGGKAADAAWQKAAETATPLLEKAPEFKKLVDANISDIKKVVEKRGAEGEKLLQETYEKIAKIAEKGVSKSSLADLKKVMEEQAAKAKKLAEKAGDDAAEKTKK</sequence>
<reference evidence="1" key="1">
    <citation type="submission" date="2020-05" db="EMBL/GenBank/DDBJ databases">
        <title>Phylogenomic resolution of chytrid fungi.</title>
        <authorList>
            <person name="Stajich J.E."/>
            <person name="Amses K."/>
            <person name="Simmons R."/>
            <person name="Seto K."/>
            <person name="Myers J."/>
            <person name="Bonds A."/>
            <person name="Quandt C.A."/>
            <person name="Barry K."/>
            <person name="Liu P."/>
            <person name="Grigoriev I."/>
            <person name="Longcore J.E."/>
            <person name="James T.Y."/>
        </authorList>
    </citation>
    <scope>NUCLEOTIDE SEQUENCE</scope>
    <source>
        <strain evidence="1">JEL0379</strain>
    </source>
</reference>
<protein>
    <submittedName>
        <fullName evidence="1">Uncharacterized protein</fullName>
    </submittedName>
</protein>
<dbReference type="AlphaFoldDB" id="A0AAD5TI95"/>
<proteinExistence type="predicted"/>
<evidence type="ECO:0000313" key="2">
    <source>
        <dbReference type="Proteomes" id="UP001212152"/>
    </source>
</evidence>
<dbReference type="EMBL" id="JADGJQ010000033">
    <property type="protein sequence ID" value="KAJ3177419.1"/>
    <property type="molecule type" value="Genomic_DNA"/>
</dbReference>
<name>A0AAD5TI95_9FUNG</name>
<organism evidence="1 2">
    <name type="scientific">Geranomyces variabilis</name>
    <dbReference type="NCBI Taxonomy" id="109894"/>
    <lineage>
        <taxon>Eukaryota</taxon>
        <taxon>Fungi</taxon>
        <taxon>Fungi incertae sedis</taxon>
        <taxon>Chytridiomycota</taxon>
        <taxon>Chytridiomycota incertae sedis</taxon>
        <taxon>Chytridiomycetes</taxon>
        <taxon>Spizellomycetales</taxon>
        <taxon>Powellomycetaceae</taxon>
        <taxon>Geranomyces</taxon>
    </lineage>
</organism>
<gene>
    <name evidence="1" type="ORF">HDU87_004438</name>
</gene>
<accession>A0AAD5TI95</accession>
<comment type="caution">
    <text evidence="1">The sequence shown here is derived from an EMBL/GenBank/DDBJ whole genome shotgun (WGS) entry which is preliminary data.</text>
</comment>
<dbReference type="Proteomes" id="UP001212152">
    <property type="component" value="Unassembled WGS sequence"/>
</dbReference>